<dbReference type="EMBL" id="WCUV01000007">
    <property type="protein sequence ID" value="KAB4091500.1"/>
    <property type="molecule type" value="Genomic_DNA"/>
</dbReference>
<evidence type="ECO:0000313" key="6">
    <source>
        <dbReference type="EMBL" id="KAB4091500.1"/>
    </source>
</evidence>
<accession>A0A174J966</accession>
<evidence type="ECO:0000313" key="5">
    <source>
        <dbReference type="EMBL" id="CUP47346.1"/>
    </source>
</evidence>
<dbReference type="EMBL" id="QRXV01000019">
    <property type="protein sequence ID" value="RGU36946.1"/>
    <property type="molecule type" value="Genomic_DNA"/>
</dbReference>
<feature type="transmembrane region" description="Helical" evidence="1">
    <location>
        <begin position="28"/>
        <end position="45"/>
    </location>
</feature>
<dbReference type="Pfam" id="PF14897">
    <property type="entry name" value="EpsG"/>
    <property type="match status" value="1"/>
</dbReference>
<dbReference type="Proteomes" id="UP000260844">
    <property type="component" value="Unassembled WGS sequence"/>
</dbReference>
<feature type="transmembrane region" description="Helical" evidence="1">
    <location>
        <begin position="155"/>
        <end position="178"/>
    </location>
</feature>
<feature type="transmembrane region" description="Helical" evidence="1">
    <location>
        <begin position="265"/>
        <end position="283"/>
    </location>
</feature>
<gene>
    <name evidence="2" type="ORF">Bun01g_26040</name>
    <name evidence="9" type="ORF">DWW83_16550</name>
    <name evidence="8" type="ORF">DXD40_19040</name>
    <name evidence="3" type="ORF">ERS417307_01423</name>
    <name evidence="5" type="ORF">ERS852462_03715</name>
    <name evidence="4" type="ORF">ERS852510_00487</name>
    <name evidence="6" type="ORF">GAQ56_09825</name>
    <name evidence="7" type="ORF">GAQ59_17055</name>
</gene>
<feature type="transmembrane region" description="Helical" evidence="1">
    <location>
        <begin position="317"/>
        <end position="334"/>
    </location>
</feature>
<organism evidence="4 12">
    <name type="scientific">Bacteroides uniformis</name>
    <dbReference type="NCBI Taxonomy" id="820"/>
    <lineage>
        <taxon>Bacteria</taxon>
        <taxon>Pseudomonadati</taxon>
        <taxon>Bacteroidota</taxon>
        <taxon>Bacteroidia</taxon>
        <taxon>Bacteroidales</taxon>
        <taxon>Bacteroidaceae</taxon>
        <taxon>Bacteroides</taxon>
    </lineage>
</organism>
<evidence type="ECO:0000313" key="10">
    <source>
        <dbReference type="Proteomes" id="UP000095419"/>
    </source>
</evidence>
<evidence type="ECO:0000313" key="11">
    <source>
        <dbReference type="Proteomes" id="UP000095614"/>
    </source>
</evidence>
<evidence type="ECO:0000313" key="3">
    <source>
        <dbReference type="EMBL" id="CUO33103.1"/>
    </source>
</evidence>
<evidence type="ECO:0000313" key="8">
    <source>
        <dbReference type="EMBL" id="RGJ88775.1"/>
    </source>
</evidence>
<dbReference type="InterPro" id="IPR049458">
    <property type="entry name" value="EpsG-like"/>
</dbReference>
<feature type="transmembrane region" description="Helical" evidence="1">
    <location>
        <begin position="289"/>
        <end position="305"/>
    </location>
</feature>
<evidence type="ECO:0000313" key="13">
    <source>
        <dbReference type="Proteomes" id="UP000260844"/>
    </source>
</evidence>
<dbReference type="EMBL" id="CYZF01000004">
    <property type="protein sequence ID" value="CUO33103.1"/>
    <property type="molecule type" value="Genomic_DNA"/>
</dbReference>
<evidence type="ECO:0000313" key="16">
    <source>
        <dbReference type="Proteomes" id="UP000433928"/>
    </source>
</evidence>
<reference evidence="15 16" key="3">
    <citation type="journal article" date="2019" name="Nat. Med.">
        <title>A library of human gut bacterial isolates paired with longitudinal multiomics data enables mechanistic microbiome research.</title>
        <authorList>
            <person name="Poyet M."/>
            <person name="Groussin M."/>
            <person name="Gibbons S.M."/>
            <person name="Avila-Pacheco J."/>
            <person name="Jiang X."/>
            <person name="Kearney S.M."/>
            <person name="Perrotta A.R."/>
            <person name="Berdy B."/>
            <person name="Zhao S."/>
            <person name="Lieberman T.D."/>
            <person name="Swanson P.K."/>
            <person name="Smith M."/>
            <person name="Roesemann S."/>
            <person name="Alexander J.E."/>
            <person name="Rich S.A."/>
            <person name="Livny J."/>
            <person name="Vlamakis H."/>
            <person name="Clish C."/>
            <person name="Bullock K."/>
            <person name="Deik A."/>
            <person name="Scott J."/>
            <person name="Pierce K.A."/>
            <person name="Xavier R.J."/>
            <person name="Alm E.J."/>
        </authorList>
    </citation>
    <scope>NUCLEOTIDE SEQUENCE [LARGE SCALE GENOMIC DNA]</scope>
    <source>
        <strain evidence="7 16">BIOML-A27</strain>
        <strain evidence="6 15">BIOML-A42</strain>
    </source>
</reference>
<dbReference type="KEGG" id="bun:Bun01g_26040"/>
<proteinExistence type="predicted"/>
<keyword evidence="1" id="KW-0472">Membrane</keyword>
<dbReference type="Proteomes" id="UP000095614">
    <property type="component" value="Unassembled WGS sequence"/>
</dbReference>
<evidence type="ECO:0000313" key="14">
    <source>
        <dbReference type="Proteomes" id="UP000284022"/>
    </source>
</evidence>
<feature type="transmembrane region" description="Helical" evidence="1">
    <location>
        <begin position="235"/>
        <end position="253"/>
    </location>
</feature>
<evidence type="ECO:0000313" key="4">
    <source>
        <dbReference type="EMBL" id="CUO94816.1"/>
    </source>
</evidence>
<keyword evidence="1" id="KW-1133">Transmembrane helix</keyword>
<evidence type="ECO:0000256" key="1">
    <source>
        <dbReference type="SAM" id="Phobius"/>
    </source>
</evidence>
<evidence type="ECO:0000313" key="2">
    <source>
        <dbReference type="EMBL" id="BBK88234.1"/>
    </source>
</evidence>
<reference evidence="13 14" key="2">
    <citation type="submission" date="2018-08" db="EMBL/GenBank/DDBJ databases">
        <title>A genome reference for cultivated species of the human gut microbiota.</title>
        <authorList>
            <person name="Zou Y."/>
            <person name="Xue W."/>
            <person name="Luo G."/>
        </authorList>
    </citation>
    <scope>NUCLEOTIDE SEQUENCE [LARGE SCALE GENOMIC DNA]</scope>
    <source>
        <strain evidence="9 14">AF17-20</strain>
        <strain evidence="8 13">TM04-30</strain>
    </source>
</reference>
<evidence type="ECO:0000313" key="7">
    <source>
        <dbReference type="EMBL" id="KAB4167768.1"/>
    </source>
</evidence>
<feature type="transmembrane region" description="Helical" evidence="1">
    <location>
        <begin position="6"/>
        <end position="21"/>
    </location>
</feature>
<dbReference type="EMBL" id="QSPV01000028">
    <property type="protein sequence ID" value="RGJ88775.1"/>
    <property type="molecule type" value="Genomic_DNA"/>
</dbReference>
<dbReference type="Proteomes" id="UP000095419">
    <property type="component" value="Unassembled WGS sequence"/>
</dbReference>
<feature type="transmembrane region" description="Helical" evidence="1">
    <location>
        <begin position="72"/>
        <end position="101"/>
    </location>
</feature>
<reference evidence="2" key="4">
    <citation type="submission" date="2019-06" db="EMBL/GenBank/DDBJ databases">
        <title>Complete genome sequence of Bacteroides uniformis NBRC 113350.</title>
        <authorList>
            <person name="Miura T."/>
            <person name="Furukawa M."/>
            <person name="Shimamura M."/>
            <person name="Ohyama Y."/>
            <person name="Yamazoe A."/>
            <person name="Kawasaki H."/>
        </authorList>
    </citation>
    <scope>NUCLEOTIDE SEQUENCE [LARGE SCALE GENOMIC DNA]</scope>
    <source>
        <strain evidence="2">NBRC 113350</strain>
    </source>
</reference>
<evidence type="ECO:0000313" key="15">
    <source>
        <dbReference type="Proteomes" id="UP000432488"/>
    </source>
</evidence>
<sequence length="346" mass="39740">MLIYILLIILSTIIFISHIYVKDEKVNFVTAFVWVLLMTLFVGSQDGIGTDHSNYIAQIESPWVVPSEPFTILVFAIIRSFGISSYAFFYIYAFLTYFYLAKAVLLSDRNIRFIVVIMILQSLLFFQSFNLVRQILACAIFLYGLMLISCGKKHYIVFVLAFLVHYSALFGILMIVLAKMIKVNIVVLMIYIGSVCILLWGGFMSGFISIFEPIIGKTYYGYYLESALINENQTAHFGVVYQVIFVLSLIVYAKRNYYVSNNLELILNVFFLGQIMYNVLSANITLQRITYYPYVSMVFVIPLLAKSLHSYWTTRNALLLYLIYFVFILASLSSKGSPYVPYKSIL</sequence>
<evidence type="ECO:0000313" key="12">
    <source>
        <dbReference type="Proteomes" id="UP000095766"/>
    </source>
</evidence>
<protein>
    <submittedName>
        <fullName evidence="6">EpsG family protein</fullName>
    </submittedName>
</protein>
<dbReference type="OrthoDB" id="9946480at2"/>
<dbReference type="Proteomes" id="UP000284022">
    <property type="component" value="Unassembled WGS sequence"/>
</dbReference>
<dbReference type="EMBL" id="WCUG01000020">
    <property type="protein sequence ID" value="KAB4167768.1"/>
    <property type="molecule type" value="Genomic_DNA"/>
</dbReference>
<evidence type="ECO:0000313" key="9">
    <source>
        <dbReference type="EMBL" id="RGU36946.1"/>
    </source>
</evidence>
<dbReference type="EMBL" id="CZAO01000002">
    <property type="protein sequence ID" value="CUO94816.1"/>
    <property type="molecule type" value="Genomic_DNA"/>
</dbReference>
<reference evidence="10 11" key="1">
    <citation type="submission" date="2015-09" db="EMBL/GenBank/DDBJ databases">
        <authorList>
            <consortium name="Pathogen Informatics"/>
        </authorList>
    </citation>
    <scope>NUCLEOTIDE SEQUENCE [LARGE SCALE GENOMIC DNA]</scope>
    <source>
        <strain evidence="3 10">2789STDY5608791</strain>
        <strain evidence="5 11">2789STDY5834847</strain>
        <strain evidence="4 12">2789STDY5834898</strain>
    </source>
</reference>
<dbReference type="EMBL" id="CZAF01000012">
    <property type="protein sequence ID" value="CUP47346.1"/>
    <property type="molecule type" value="Genomic_DNA"/>
</dbReference>
<dbReference type="Proteomes" id="UP000320533">
    <property type="component" value="Chromosome"/>
</dbReference>
<dbReference type="EMBL" id="AP019724">
    <property type="protein sequence ID" value="BBK88234.1"/>
    <property type="molecule type" value="Genomic_DNA"/>
</dbReference>
<dbReference type="Proteomes" id="UP000433928">
    <property type="component" value="Unassembled WGS sequence"/>
</dbReference>
<feature type="transmembrane region" description="Helical" evidence="1">
    <location>
        <begin position="185"/>
        <end position="215"/>
    </location>
</feature>
<keyword evidence="1" id="KW-0812">Transmembrane</keyword>
<dbReference type="AlphaFoldDB" id="A0A174J966"/>
<feature type="transmembrane region" description="Helical" evidence="1">
    <location>
        <begin position="113"/>
        <end position="143"/>
    </location>
</feature>
<name>A0A174J966_BACUN</name>
<dbReference type="Proteomes" id="UP000095766">
    <property type="component" value="Unassembled WGS sequence"/>
</dbReference>
<dbReference type="Proteomes" id="UP000432488">
    <property type="component" value="Unassembled WGS sequence"/>
</dbReference>